<sequence length="327" mass="35947">MPSFSASCCVNIEICAPLIRQLEIQGVISKTRSPFNSPIWPVRKSNGEWRLTVDYCGLNEVRPPLSAAMPDMLELQCKLESKAAKCLLGEGDIIRLALDKPRDDVPRSVGWVTSKGPQPVALRCAGYAAAHLKSYGDESGAPEAIGIGESQIKHLRGRPLEEQHKGNAATPASKSVPLGAQLKCLYTNTCSVGNKQEEIETHARLQGYDLIGITEMWWDGSYDWRVGMEGYRFFRKDRLGRQGGGVALYVNEQLECMELHLGMDEDPTKSLWVKIKGNTGAGDVTVGVCYRPPDQGDRADEALFRQIGAASRSQTLVLMGDFNHPDI</sequence>
<dbReference type="Proteomes" id="UP000233556">
    <property type="component" value="Unassembled WGS sequence"/>
</dbReference>
<keyword evidence="3" id="KW-1185">Reference proteome</keyword>
<dbReference type="GO" id="GO:0003824">
    <property type="term" value="F:catalytic activity"/>
    <property type="evidence" value="ECO:0007669"/>
    <property type="project" value="InterPro"/>
</dbReference>
<proteinExistence type="predicted"/>
<dbReference type="EMBL" id="KZ507971">
    <property type="protein sequence ID" value="PKU35905.1"/>
    <property type="molecule type" value="Genomic_DNA"/>
</dbReference>
<dbReference type="SUPFAM" id="SSF56219">
    <property type="entry name" value="DNase I-like"/>
    <property type="match status" value="1"/>
</dbReference>
<feature type="domain" description="Endonuclease/exonuclease/phosphatase" evidence="1">
    <location>
        <begin position="203"/>
        <end position="324"/>
    </location>
</feature>
<dbReference type="GO" id="GO:0007508">
    <property type="term" value="P:larval heart development"/>
    <property type="evidence" value="ECO:0007669"/>
    <property type="project" value="TreeGrafter"/>
</dbReference>
<dbReference type="SUPFAM" id="SSF56672">
    <property type="entry name" value="DNA/RNA polymerases"/>
    <property type="match status" value="1"/>
</dbReference>
<reference evidence="3" key="1">
    <citation type="submission" date="2017-11" db="EMBL/GenBank/DDBJ databases">
        <authorList>
            <person name="Lima N.C."/>
            <person name="Parody-Merino A.M."/>
            <person name="Battley P.F."/>
            <person name="Fidler A.E."/>
            <person name="Prosdocimi F."/>
        </authorList>
    </citation>
    <scope>NUCLEOTIDE SEQUENCE [LARGE SCALE GENOMIC DNA]</scope>
</reference>
<dbReference type="Gene3D" id="3.60.10.10">
    <property type="entry name" value="Endonuclease/exonuclease/phosphatase"/>
    <property type="match status" value="1"/>
</dbReference>
<dbReference type="PANTHER" id="PTHR33395">
    <property type="entry name" value="TRANSCRIPTASE, PUTATIVE-RELATED-RELATED"/>
    <property type="match status" value="1"/>
</dbReference>
<dbReference type="Gene3D" id="3.10.10.10">
    <property type="entry name" value="HIV Type 1 Reverse Transcriptase, subunit A, domain 1"/>
    <property type="match status" value="1"/>
</dbReference>
<dbReference type="Pfam" id="PF03372">
    <property type="entry name" value="Exo_endo_phos"/>
    <property type="match status" value="1"/>
</dbReference>
<dbReference type="GO" id="GO:0061343">
    <property type="term" value="P:cell adhesion involved in heart morphogenesis"/>
    <property type="evidence" value="ECO:0007669"/>
    <property type="project" value="TreeGrafter"/>
</dbReference>
<gene>
    <name evidence="2" type="ORF">llap_13795</name>
</gene>
<dbReference type="AlphaFoldDB" id="A0A2I0TQ56"/>
<evidence type="ECO:0000259" key="1">
    <source>
        <dbReference type="Pfam" id="PF03372"/>
    </source>
</evidence>
<name>A0A2I0TQ56_LIMLA</name>
<reference evidence="3" key="2">
    <citation type="submission" date="2017-12" db="EMBL/GenBank/DDBJ databases">
        <title>Genome sequence of the Bar-tailed Godwit (Limosa lapponica baueri).</title>
        <authorList>
            <person name="Lima N.C.B."/>
            <person name="Parody-Merino A.M."/>
            <person name="Battley P.F."/>
            <person name="Fidler A.E."/>
            <person name="Prosdocimi F."/>
        </authorList>
    </citation>
    <scope>NUCLEOTIDE SEQUENCE [LARGE SCALE GENOMIC DNA]</scope>
</reference>
<evidence type="ECO:0000313" key="3">
    <source>
        <dbReference type="Proteomes" id="UP000233556"/>
    </source>
</evidence>
<dbReference type="GO" id="GO:0031012">
    <property type="term" value="C:extracellular matrix"/>
    <property type="evidence" value="ECO:0007669"/>
    <property type="project" value="TreeGrafter"/>
</dbReference>
<evidence type="ECO:0000313" key="2">
    <source>
        <dbReference type="EMBL" id="PKU35905.1"/>
    </source>
</evidence>
<organism evidence="2 3">
    <name type="scientific">Limosa lapponica baueri</name>
    <dbReference type="NCBI Taxonomy" id="1758121"/>
    <lineage>
        <taxon>Eukaryota</taxon>
        <taxon>Metazoa</taxon>
        <taxon>Chordata</taxon>
        <taxon>Craniata</taxon>
        <taxon>Vertebrata</taxon>
        <taxon>Euteleostomi</taxon>
        <taxon>Archelosauria</taxon>
        <taxon>Archosauria</taxon>
        <taxon>Dinosauria</taxon>
        <taxon>Saurischia</taxon>
        <taxon>Theropoda</taxon>
        <taxon>Coelurosauria</taxon>
        <taxon>Aves</taxon>
        <taxon>Neognathae</taxon>
        <taxon>Neoaves</taxon>
        <taxon>Charadriiformes</taxon>
        <taxon>Scolopacidae</taxon>
        <taxon>Limosa</taxon>
    </lineage>
</organism>
<dbReference type="PANTHER" id="PTHR33395:SF22">
    <property type="entry name" value="REVERSE TRANSCRIPTASE DOMAIN-CONTAINING PROTEIN"/>
    <property type="match status" value="1"/>
</dbReference>
<dbReference type="InterPro" id="IPR005135">
    <property type="entry name" value="Endo/exonuclease/phosphatase"/>
</dbReference>
<dbReference type="InterPro" id="IPR036691">
    <property type="entry name" value="Endo/exonu/phosph_ase_sf"/>
</dbReference>
<dbReference type="InterPro" id="IPR043502">
    <property type="entry name" value="DNA/RNA_pol_sf"/>
</dbReference>
<dbReference type="OrthoDB" id="6152807at2759"/>
<accession>A0A2I0TQ56</accession>
<protein>
    <recommendedName>
        <fullName evidence="1">Endonuclease/exonuclease/phosphatase domain-containing protein</fullName>
    </recommendedName>
</protein>